<evidence type="ECO:0000256" key="5">
    <source>
        <dbReference type="SAM" id="MobiDB-lite"/>
    </source>
</evidence>
<proteinExistence type="predicted"/>
<evidence type="ECO:0000259" key="6">
    <source>
        <dbReference type="Pfam" id="PF06803"/>
    </source>
</evidence>
<dbReference type="RefSeq" id="WP_379560258.1">
    <property type="nucleotide sequence ID" value="NZ_JBHUMX010000004.1"/>
</dbReference>
<name>A0ABW5PWS4_9BACI</name>
<accession>A0ABW5PWS4</accession>
<gene>
    <name evidence="7" type="ORF">ACFSUN_02215</name>
</gene>
<keyword evidence="4" id="KW-0472">Membrane</keyword>
<evidence type="ECO:0000313" key="8">
    <source>
        <dbReference type="Proteomes" id="UP001597451"/>
    </source>
</evidence>
<keyword evidence="3" id="KW-1133">Transmembrane helix</keyword>
<evidence type="ECO:0000256" key="4">
    <source>
        <dbReference type="ARBA" id="ARBA00023136"/>
    </source>
</evidence>
<protein>
    <submittedName>
        <fullName evidence="7">YkvA family protein</fullName>
    </submittedName>
</protein>
<dbReference type="EMBL" id="JBHUMX010000004">
    <property type="protein sequence ID" value="MFD2627605.1"/>
    <property type="molecule type" value="Genomic_DNA"/>
</dbReference>
<organism evidence="7 8">
    <name type="scientific">Oceanobacillus kapialis</name>
    <dbReference type="NCBI Taxonomy" id="481353"/>
    <lineage>
        <taxon>Bacteria</taxon>
        <taxon>Bacillati</taxon>
        <taxon>Bacillota</taxon>
        <taxon>Bacilli</taxon>
        <taxon>Bacillales</taxon>
        <taxon>Bacillaceae</taxon>
        <taxon>Oceanobacillus</taxon>
    </lineage>
</organism>
<sequence>MFKNPFKKKRDLDEYSSPTIEEANEIEIEEELVDDLKEEAEQLNTEEIKEHEEHYSEEKFWKKVQKFSKKAGTSVVYAVLLLYYTLQKPDVPLKVKATIVGALGYFILPLDVLPDFVIGAGYADDLSVVIFALMQVAIYVDEEVKQKARGKLRDLFGEHVDTSEVDDKLGKA</sequence>
<reference evidence="8" key="1">
    <citation type="journal article" date="2019" name="Int. J. Syst. Evol. Microbiol.">
        <title>The Global Catalogue of Microorganisms (GCM) 10K type strain sequencing project: providing services to taxonomists for standard genome sequencing and annotation.</title>
        <authorList>
            <consortium name="The Broad Institute Genomics Platform"/>
            <consortium name="The Broad Institute Genome Sequencing Center for Infectious Disease"/>
            <person name="Wu L."/>
            <person name="Ma J."/>
        </authorList>
    </citation>
    <scope>NUCLEOTIDE SEQUENCE [LARGE SCALE GENOMIC DNA]</scope>
    <source>
        <strain evidence="8">TISTR 1858</strain>
    </source>
</reference>
<keyword evidence="2" id="KW-0812">Transmembrane</keyword>
<comment type="caution">
    <text evidence="7">The sequence shown here is derived from an EMBL/GenBank/DDBJ whole genome shotgun (WGS) entry which is preliminary data.</text>
</comment>
<feature type="domain" description="DUF1232" evidence="6">
    <location>
        <begin position="95"/>
        <end position="131"/>
    </location>
</feature>
<keyword evidence="8" id="KW-1185">Reference proteome</keyword>
<evidence type="ECO:0000256" key="1">
    <source>
        <dbReference type="ARBA" id="ARBA00004127"/>
    </source>
</evidence>
<evidence type="ECO:0000256" key="2">
    <source>
        <dbReference type="ARBA" id="ARBA00022692"/>
    </source>
</evidence>
<comment type="subcellular location">
    <subcellularLocation>
        <location evidence="1">Endomembrane system</location>
        <topology evidence="1">Multi-pass membrane protein</topology>
    </subcellularLocation>
</comment>
<evidence type="ECO:0000313" key="7">
    <source>
        <dbReference type="EMBL" id="MFD2627605.1"/>
    </source>
</evidence>
<feature type="region of interest" description="Disordered" evidence="5">
    <location>
        <begin position="1"/>
        <end position="20"/>
    </location>
</feature>
<dbReference type="Pfam" id="PF06803">
    <property type="entry name" value="DUF1232"/>
    <property type="match status" value="1"/>
</dbReference>
<dbReference type="Proteomes" id="UP001597451">
    <property type="component" value="Unassembled WGS sequence"/>
</dbReference>
<evidence type="ECO:0000256" key="3">
    <source>
        <dbReference type="ARBA" id="ARBA00022989"/>
    </source>
</evidence>
<dbReference type="InterPro" id="IPR010652">
    <property type="entry name" value="DUF1232"/>
</dbReference>